<keyword evidence="2" id="KW-0695">RNA-directed DNA polymerase</keyword>
<accession>A0A438E7S9</accession>
<evidence type="ECO:0000313" key="2">
    <source>
        <dbReference type="EMBL" id="RVW43728.1"/>
    </source>
</evidence>
<dbReference type="AlphaFoldDB" id="A0A438E7S9"/>
<name>A0A438E7S9_VITVI</name>
<gene>
    <name evidence="2" type="primary">RRPO_19</name>
    <name evidence="2" type="ORF">CK203_080484</name>
</gene>
<dbReference type="Proteomes" id="UP000288805">
    <property type="component" value="Unassembled WGS sequence"/>
</dbReference>
<dbReference type="GO" id="GO:0003964">
    <property type="term" value="F:RNA-directed DNA polymerase activity"/>
    <property type="evidence" value="ECO:0007669"/>
    <property type="project" value="UniProtKB-KW"/>
</dbReference>
<dbReference type="EMBL" id="QGNW01001369">
    <property type="protein sequence ID" value="RVW43728.1"/>
    <property type="molecule type" value="Genomic_DNA"/>
</dbReference>
<dbReference type="InterPro" id="IPR000477">
    <property type="entry name" value="RT_dom"/>
</dbReference>
<evidence type="ECO:0000259" key="1">
    <source>
        <dbReference type="Pfam" id="PF00078"/>
    </source>
</evidence>
<keyword evidence="2" id="KW-0548">Nucleotidyltransferase</keyword>
<dbReference type="PANTHER" id="PTHR24559">
    <property type="entry name" value="TRANSPOSON TY3-I GAG-POL POLYPROTEIN"/>
    <property type="match status" value="1"/>
</dbReference>
<evidence type="ECO:0000313" key="3">
    <source>
        <dbReference type="Proteomes" id="UP000288805"/>
    </source>
</evidence>
<dbReference type="PANTHER" id="PTHR24559:SF450">
    <property type="entry name" value="RNA-DIRECTED DNA POLYMERASE HOMOLOG"/>
    <property type="match status" value="1"/>
</dbReference>
<protein>
    <submittedName>
        <fullName evidence="2">RNA-directed DNA polymerase-like</fullName>
    </submittedName>
</protein>
<dbReference type="InterPro" id="IPR053134">
    <property type="entry name" value="RNA-dir_DNA_polymerase"/>
</dbReference>
<dbReference type="InterPro" id="IPR043128">
    <property type="entry name" value="Rev_trsase/Diguanyl_cyclase"/>
</dbReference>
<dbReference type="Pfam" id="PF00078">
    <property type="entry name" value="RVT_1"/>
    <property type="match status" value="1"/>
</dbReference>
<organism evidence="2 3">
    <name type="scientific">Vitis vinifera</name>
    <name type="common">Grape</name>
    <dbReference type="NCBI Taxonomy" id="29760"/>
    <lineage>
        <taxon>Eukaryota</taxon>
        <taxon>Viridiplantae</taxon>
        <taxon>Streptophyta</taxon>
        <taxon>Embryophyta</taxon>
        <taxon>Tracheophyta</taxon>
        <taxon>Spermatophyta</taxon>
        <taxon>Magnoliopsida</taxon>
        <taxon>eudicotyledons</taxon>
        <taxon>Gunneridae</taxon>
        <taxon>Pentapetalae</taxon>
        <taxon>rosids</taxon>
        <taxon>Vitales</taxon>
        <taxon>Vitaceae</taxon>
        <taxon>Viteae</taxon>
        <taxon>Vitis</taxon>
    </lineage>
</organism>
<dbReference type="Gene3D" id="3.10.10.10">
    <property type="entry name" value="HIV Type 1 Reverse Transcriptase, subunit A, domain 1"/>
    <property type="match status" value="1"/>
</dbReference>
<dbReference type="CDD" id="cd01647">
    <property type="entry name" value="RT_LTR"/>
    <property type="match status" value="1"/>
</dbReference>
<sequence length="232" mass="27090">MKSHMKTMIFQIQWGSCENIVSKEMVMKLNLEVLPHLKPYGVAWFKKGDVLEDQQDVSNEAKTLLEVVEVFPIGLPSGLPPKRSIQHYIDLYQEPAYQTCHIRECFQKNMKNFKTSGRVVAEGTYKGINESICSSSTINSKERWYLERMCLDSRAINWITIKYRYLIPRLDDMLDMLHGAKVFSKIDLKSGYYQIRIWEGDDWKTTFKTKHELYEWIVMPFGLSNAPSTLCV</sequence>
<reference evidence="2 3" key="1">
    <citation type="journal article" date="2018" name="PLoS Genet.">
        <title>Population sequencing reveals clonal diversity and ancestral inbreeding in the grapevine cultivar Chardonnay.</title>
        <authorList>
            <person name="Roach M.J."/>
            <person name="Johnson D.L."/>
            <person name="Bohlmann J."/>
            <person name="van Vuuren H.J."/>
            <person name="Jones S.J."/>
            <person name="Pretorius I.S."/>
            <person name="Schmidt S.A."/>
            <person name="Borneman A.R."/>
        </authorList>
    </citation>
    <scope>NUCLEOTIDE SEQUENCE [LARGE SCALE GENOMIC DNA]</scope>
    <source>
        <strain evidence="3">cv. Chardonnay</strain>
        <tissue evidence="2">Leaf</tissue>
    </source>
</reference>
<feature type="domain" description="Reverse transcriptase" evidence="1">
    <location>
        <begin position="148"/>
        <end position="229"/>
    </location>
</feature>
<dbReference type="InterPro" id="IPR043502">
    <property type="entry name" value="DNA/RNA_pol_sf"/>
</dbReference>
<comment type="caution">
    <text evidence="2">The sequence shown here is derived from an EMBL/GenBank/DDBJ whole genome shotgun (WGS) entry which is preliminary data.</text>
</comment>
<proteinExistence type="predicted"/>
<dbReference type="Gene3D" id="3.30.70.270">
    <property type="match status" value="1"/>
</dbReference>
<dbReference type="SUPFAM" id="SSF56672">
    <property type="entry name" value="DNA/RNA polymerases"/>
    <property type="match status" value="1"/>
</dbReference>
<keyword evidence="2" id="KW-0808">Transferase</keyword>